<dbReference type="AlphaFoldDB" id="A0A3B0XH59"/>
<accession>A0A3B0XH59</accession>
<protein>
    <submittedName>
        <fullName evidence="1">Uncharacterized protein</fullName>
    </submittedName>
</protein>
<dbReference type="EMBL" id="UOFH01000226">
    <property type="protein sequence ID" value="VAW62752.1"/>
    <property type="molecule type" value="Genomic_DNA"/>
</dbReference>
<proteinExistence type="predicted"/>
<feature type="non-terminal residue" evidence="1">
    <location>
        <position position="24"/>
    </location>
</feature>
<name>A0A3B0XH59_9ZZZZ</name>
<evidence type="ECO:0000313" key="1">
    <source>
        <dbReference type="EMBL" id="VAW62752.1"/>
    </source>
</evidence>
<sequence length="24" mass="2916">MPYYVYRVESAQMALLKQLELIEQ</sequence>
<reference evidence="1" key="1">
    <citation type="submission" date="2018-06" db="EMBL/GenBank/DDBJ databases">
        <authorList>
            <person name="Zhirakovskaya E."/>
        </authorList>
    </citation>
    <scope>NUCLEOTIDE SEQUENCE</scope>
</reference>
<gene>
    <name evidence="1" type="ORF">MNBD_GAMMA08-2955</name>
</gene>
<organism evidence="1">
    <name type="scientific">hydrothermal vent metagenome</name>
    <dbReference type="NCBI Taxonomy" id="652676"/>
    <lineage>
        <taxon>unclassified sequences</taxon>
        <taxon>metagenomes</taxon>
        <taxon>ecological metagenomes</taxon>
    </lineage>
</organism>